<sequence length="60" mass="6100">MKKILALAAVAAGAAYARRKIEAQRSEKDLYAAAAAGGQRGGTASAPPRDVWAAATDSRA</sequence>
<feature type="region of interest" description="Disordered" evidence="1">
    <location>
        <begin position="37"/>
        <end position="60"/>
    </location>
</feature>
<evidence type="ECO:0000313" key="3">
    <source>
        <dbReference type="EMBL" id="QFQ31424.1"/>
    </source>
</evidence>
<protein>
    <submittedName>
        <fullName evidence="2">Uncharacterized protein</fullName>
    </submittedName>
</protein>
<keyword evidence="4" id="KW-1185">Reference proteome</keyword>
<dbReference type="EMBL" id="CP044548">
    <property type="protein sequence ID" value="QFQ31424.1"/>
    <property type="molecule type" value="Genomic_DNA"/>
</dbReference>
<dbReference type="EMBL" id="LQZG01000001">
    <property type="protein sequence ID" value="OAB88670.1"/>
    <property type="molecule type" value="Genomic_DNA"/>
</dbReference>
<reference evidence="3" key="3">
    <citation type="submission" date="2019-11" db="EMBL/GenBank/DDBJ databases">
        <authorList>
            <person name="Zhao Q."/>
        </authorList>
    </citation>
    <scope>NUCLEOTIDE SEQUENCE</scope>
    <source>
        <strain evidence="3">M714</strain>
    </source>
</reference>
<dbReference type="KEGG" id="jme:EEW87_015465"/>
<name>A0A176QG65_9MICO</name>
<evidence type="ECO:0000313" key="5">
    <source>
        <dbReference type="Proteomes" id="UP000271708"/>
    </source>
</evidence>
<feature type="compositionally biased region" description="Low complexity" evidence="1">
    <location>
        <begin position="37"/>
        <end position="46"/>
    </location>
</feature>
<gene>
    <name evidence="2" type="ORF">AWH69_02420</name>
    <name evidence="3" type="ORF">EEW87_015465</name>
</gene>
<dbReference type="NCBIfam" id="NF038356">
    <property type="entry name" value="actino_DLW39"/>
    <property type="match status" value="1"/>
</dbReference>
<evidence type="ECO:0000313" key="2">
    <source>
        <dbReference type="EMBL" id="OAB88670.1"/>
    </source>
</evidence>
<dbReference type="RefSeq" id="WP_068270957.1">
    <property type="nucleotide sequence ID" value="NZ_BAAAKD010000014.1"/>
</dbReference>
<organism evidence="2 4">
    <name type="scientific">Janibacter melonis</name>
    <dbReference type="NCBI Taxonomy" id="262209"/>
    <lineage>
        <taxon>Bacteria</taxon>
        <taxon>Bacillati</taxon>
        <taxon>Actinomycetota</taxon>
        <taxon>Actinomycetes</taxon>
        <taxon>Micrococcales</taxon>
        <taxon>Intrasporangiaceae</taxon>
        <taxon>Janibacter</taxon>
    </lineage>
</organism>
<accession>A0A176QG65</accession>
<evidence type="ECO:0000313" key="4">
    <source>
        <dbReference type="Proteomes" id="UP000076976"/>
    </source>
</evidence>
<reference evidence="3 5" key="2">
    <citation type="submission" date="2019-09" db="EMBL/GenBank/DDBJ databases">
        <title>Complete Genome Sequence of Janibacter melonis M714 with both human health impact and industrial applications.</title>
        <authorList>
            <person name="Jin M."/>
            <person name="Zhao Q.R."/>
        </authorList>
    </citation>
    <scope>NUCLEOTIDE SEQUENCE [LARGE SCALE GENOMIC DNA]</scope>
    <source>
        <strain evidence="3 5">M714</strain>
    </source>
</reference>
<reference evidence="2 4" key="1">
    <citation type="submission" date="2016-01" db="EMBL/GenBank/DDBJ databases">
        <title>Janibacter melonis strain CD11_4 genome sequencing and assembly.</title>
        <authorList>
            <person name="Nair G.R."/>
            <person name="Kaur G."/>
            <person name="Chander A.M."/>
            <person name="Mayilraj S."/>
        </authorList>
    </citation>
    <scope>NUCLEOTIDE SEQUENCE [LARGE SCALE GENOMIC DNA]</scope>
    <source>
        <strain evidence="2 4">CD11-4</strain>
    </source>
</reference>
<proteinExistence type="predicted"/>
<dbReference type="Proteomes" id="UP000271708">
    <property type="component" value="Chromosome"/>
</dbReference>
<evidence type="ECO:0000256" key="1">
    <source>
        <dbReference type="SAM" id="MobiDB-lite"/>
    </source>
</evidence>
<dbReference type="AlphaFoldDB" id="A0A176QG65"/>
<dbReference type="GeneID" id="59162587"/>
<dbReference type="Proteomes" id="UP000076976">
    <property type="component" value="Unassembled WGS sequence"/>
</dbReference>
<dbReference type="InterPro" id="IPR047990">
    <property type="entry name" value="DLW39-like"/>
</dbReference>